<evidence type="ECO:0008006" key="4">
    <source>
        <dbReference type="Google" id="ProtNLM"/>
    </source>
</evidence>
<comment type="caution">
    <text evidence="2">The sequence shown here is derived from an EMBL/GenBank/DDBJ whole genome shotgun (WGS) entry which is preliminary data.</text>
</comment>
<protein>
    <recommendedName>
        <fullName evidence="4">Transmembrane protein</fullName>
    </recommendedName>
</protein>
<keyword evidence="1" id="KW-0472">Membrane</keyword>
<name>A0ABT3CLP2_9MYCO</name>
<organism evidence="2 3">
    <name type="scientific">Mycolicibacterium komossense</name>
    <dbReference type="NCBI Taxonomy" id="1779"/>
    <lineage>
        <taxon>Bacteria</taxon>
        <taxon>Bacillati</taxon>
        <taxon>Actinomycetota</taxon>
        <taxon>Actinomycetes</taxon>
        <taxon>Mycobacteriales</taxon>
        <taxon>Mycobacteriaceae</taxon>
        <taxon>Mycolicibacterium</taxon>
    </lineage>
</organism>
<sequence length="90" mass="9370">MTASAQRRRAAIELVLAALALAGAVWSALDVRSVVDVAPIIDGERATTSIAYDPPMLVLTLLLITGSAVLTILAVARWRRSGSAVEVVSA</sequence>
<dbReference type="RefSeq" id="WP_264071570.1">
    <property type="nucleotide sequence ID" value="NZ_JACKTY010000049.1"/>
</dbReference>
<keyword evidence="1" id="KW-1133">Transmembrane helix</keyword>
<feature type="transmembrane region" description="Helical" evidence="1">
    <location>
        <begin position="57"/>
        <end position="76"/>
    </location>
</feature>
<reference evidence="2 3" key="1">
    <citation type="journal article" date="2022" name="BMC Genomics">
        <title>Comparative genome analysis of mycobacteria focusing on tRNA and non-coding RNA.</title>
        <authorList>
            <person name="Behra P.R.K."/>
            <person name="Pettersson B.M.F."/>
            <person name="Ramesh M."/>
            <person name="Das S."/>
            <person name="Dasgupta S."/>
            <person name="Kirsebom L.A."/>
        </authorList>
    </citation>
    <scope>NUCLEOTIDE SEQUENCE [LARGE SCALE GENOMIC DNA]</scope>
    <source>
        <strain evidence="2 3">DSM 44078</strain>
    </source>
</reference>
<evidence type="ECO:0000313" key="3">
    <source>
        <dbReference type="Proteomes" id="UP001526201"/>
    </source>
</evidence>
<keyword evidence="3" id="KW-1185">Reference proteome</keyword>
<keyword evidence="1" id="KW-0812">Transmembrane</keyword>
<gene>
    <name evidence="2" type="ORF">H7J73_30290</name>
</gene>
<dbReference type="EMBL" id="JACKTY010000049">
    <property type="protein sequence ID" value="MCV7230307.1"/>
    <property type="molecule type" value="Genomic_DNA"/>
</dbReference>
<evidence type="ECO:0000256" key="1">
    <source>
        <dbReference type="SAM" id="Phobius"/>
    </source>
</evidence>
<accession>A0ABT3CLP2</accession>
<dbReference type="Proteomes" id="UP001526201">
    <property type="component" value="Unassembled WGS sequence"/>
</dbReference>
<proteinExistence type="predicted"/>
<evidence type="ECO:0000313" key="2">
    <source>
        <dbReference type="EMBL" id="MCV7230307.1"/>
    </source>
</evidence>